<name>A0A0H3AZI8_YERPY</name>
<proteinExistence type="predicted"/>
<protein>
    <recommendedName>
        <fullName evidence="2">Phage protein Gp138 N-terminal domain-containing protein</fullName>
    </recommendedName>
</protein>
<evidence type="ECO:0000259" key="2">
    <source>
        <dbReference type="Pfam" id="PF18352"/>
    </source>
</evidence>
<dbReference type="EMBL" id="CP000950">
    <property type="protein sequence ID" value="ACA67538.1"/>
    <property type="molecule type" value="Genomic_DNA"/>
</dbReference>
<dbReference type="AlphaFoldDB" id="A0A0H3AZI8"/>
<evidence type="ECO:0000256" key="1">
    <source>
        <dbReference type="SAM" id="MobiDB-lite"/>
    </source>
</evidence>
<evidence type="ECO:0000313" key="3">
    <source>
        <dbReference type="EMBL" id="ACA67538.1"/>
    </source>
</evidence>
<dbReference type="RefSeq" id="WP_012303827.1">
    <property type="nucleotide sequence ID" value="NZ_CP009792.1"/>
</dbReference>
<dbReference type="InterPro" id="IPR041599">
    <property type="entry name" value="Gp138_N"/>
</dbReference>
<dbReference type="PATRIC" id="fig|502800.11.peg.1875"/>
<accession>A0A0H3AZI8</accession>
<feature type="compositionally biased region" description="Gly residues" evidence="1">
    <location>
        <begin position="214"/>
        <end position="225"/>
    </location>
</feature>
<dbReference type="Pfam" id="PF18946">
    <property type="entry name" value="Apex"/>
    <property type="match status" value="1"/>
</dbReference>
<feature type="domain" description="Phage protein Gp138 N-terminal" evidence="2">
    <location>
        <begin position="36"/>
        <end position="132"/>
    </location>
</feature>
<reference evidence="3" key="1">
    <citation type="submission" date="2008-02" db="EMBL/GenBank/DDBJ databases">
        <title>Complete sequence of Yersinia pseudotuberculosis YPIII.</title>
        <authorList>
            <consortium name="US DOE Joint Genome Institute"/>
            <person name="Challacombe J.F."/>
            <person name="Bruce D."/>
            <person name="Detter J.C."/>
            <person name="Green L."/>
            <person name="Land M."/>
            <person name="Munk C."/>
            <person name="Lindler L.E."/>
            <person name="Nikolich M.P."/>
            <person name="Brettin T."/>
        </authorList>
    </citation>
    <scope>NUCLEOTIDE SEQUENCE</scope>
    <source>
        <strain evidence="3">YPIII</strain>
    </source>
</reference>
<feature type="region of interest" description="Disordered" evidence="1">
    <location>
        <begin position="202"/>
        <end position="225"/>
    </location>
</feature>
<sequence length="225" mass="23961">MADTTLTDVDPALTGSLSGTLEYVFKKMLQGIDGQLPAQVISYDRVTNRATVQPLISRVTTAGEAVERGTVASMPVLALGGGEFNISFPLKAGDRGWIEASDRDISLYLQTTQQSKPNTLRMHEFSDGRFIPDVFADYELPAGHDDSLVIQHKSGQTWIGVKEAEISLKVGSTEFTLTEDRITLTAGGNSFVVSAEGAKHDGVNVGGNHKHSGVQGGNDNTGGPQ</sequence>
<organism evidence="3">
    <name type="scientific">Yersinia pseudotuberculosis serotype O:3 (strain YPIII)</name>
    <dbReference type="NCBI Taxonomy" id="502800"/>
    <lineage>
        <taxon>Bacteria</taxon>
        <taxon>Pseudomonadati</taxon>
        <taxon>Pseudomonadota</taxon>
        <taxon>Gammaproteobacteria</taxon>
        <taxon>Enterobacterales</taxon>
        <taxon>Yersiniaceae</taxon>
        <taxon>Yersinia</taxon>
    </lineage>
</organism>
<dbReference type="Pfam" id="PF18352">
    <property type="entry name" value="Gp138_N"/>
    <property type="match status" value="1"/>
</dbReference>
<gene>
    <name evidence="3" type="ordered locus">YPK_1240</name>
</gene>
<dbReference type="InterPro" id="IPR044033">
    <property type="entry name" value="GpV-like_apex"/>
</dbReference>
<dbReference type="Gene3D" id="2.40.50.230">
    <property type="entry name" value="Gp5 N-terminal domain"/>
    <property type="match status" value="1"/>
</dbReference>
<dbReference type="InterPro" id="IPR037026">
    <property type="entry name" value="Vgr_OB-fold_dom_sf"/>
</dbReference>
<dbReference type="KEGG" id="ypy:YPK_1240"/>